<accession>A0ACB8G6J8</accession>
<proteinExistence type="predicted"/>
<comment type="caution">
    <text evidence="1">The sequence shown here is derived from an EMBL/GenBank/DDBJ whole genome shotgun (WGS) entry which is preliminary data.</text>
</comment>
<dbReference type="Proteomes" id="UP000827872">
    <property type="component" value="Linkage Group LG02"/>
</dbReference>
<sequence length="105" mass="11417">MTGVPKCPSPIKEGTVQIKVATLKPLVQVKGYQFPPCPPLCFEVCLSLVVDATINMFHLCVFMHLRGKRLAGCYMVFFSVPSAASAFCAAGKAWWYKCLCVAAAL</sequence>
<reference evidence="1" key="1">
    <citation type="submission" date="2021-08" db="EMBL/GenBank/DDBJ databases">
        <title>The first chromosome-level gecko genome reveals the dynamic sex chromosomes of Neotropical dwarf geckos (Sphaerodactylidae: Sphaerodactylus).</title>
        <authorList>
            <person name="Pinto B.J."/>
            <person name="Keating S.E."/>
            <person name="Gamble T."/>
        </authorList>
    </citation>
    <scope>NUCLEOTIDE SEQUENCE</scope>
    <source>
        <strain evidence="1">TG3544</strain>
    </source>
</reference>
<evidence type="ECO:0000313" key="2">
    <source>
        <dbReference type="Proteomes" id="UP000827872"/>
    </source>
</evidence>
<protein>
    <submittedName>
        <fullName evidence="1">Uncharacterized protein</fullName>
    </submittedName>
</protein>
<gene>
    <name evidence="1" type="ORF">K3G42_033379</name>
</gene>
<name>A0ACB8G6J8_9SAUR</name>
<organism evidence="1 2">
    <name type="scientific">Sphaerodactylus townsendi</name>
    <dbReference type="NCBI Taxonomy" id="933632"/>
    <lineage>
        <taxon>Eukaryota</taxon>
        <taxon>Metazoa</taxon>
        <taxon>Chordata</taxon>
        <taxon>Craniata</taxon>
        <taxon>Vertebrata</taxon>
        <taxon>Euteleostomi</taxon>
        <taxon>Lepidosauria</taxon>
        <taxon>Squamata</taxon>
        <taxon>Bifurcata</taxon>
        <taxon>Gekkota</taxon>
        <taxon>Sphaerodactylidae</taxon>
        <taxon>Sphaerodactylus</taxon>
    </lineage>
</organism>
<dbReference type="EMBL" id="CM037615">
    <property type="protein sequence ID" value="KAH8015144.1"/>
    <property type="molecule type" value="Genomic_DNA"/>
</dbReference>
<keyword evidence="2" id="KW-1185">Reference proteome</keyword>
<evidence type="ECO:0000313" key="1">
    <source>
        <dbReference type="EMBL" id="KAH8015144.1"/>
    </source>
</evidence>